<feature type="domain" description="LiaF transmembrane" evidence="2">
    <location>
        <begin position="21"/>
        <end position="116"/>
    </location>
</feature>
<evidence type="ECO:0000256" key="1">
    <source>
        <dbReference type="SAM" id="Phobius"/>
    </source>
</evidence>
<organism evidence="3 4">
    <name type="scientific">Sphaerotilus microaerophilus</name>
    <dbReference type="NCBI Taxonomy" id="2914710"/>
    <lineage>
        <taxon>Bacteria</taxon>
        <taxon>Pseudomonadati</taxon>
        <taxon>Pseudomonadota</taxon>
        <taxon>Betaproteobacteria</taxon>
        <taxon>Burkholderiales</taxon>
        <taxon>Sphaerotilaceae</taxon>
        <taxon>Sphaerotilus</taxon>
    </lineage>
</organism>
<feature type="transmembrane region" description="Helical" evidence="1">
    <location>
        <begin position="75"/>
        <end position="93"/>
    </location>
</feature>
<dbReference type="RefSeq" id="WP_251969137.1">
    <property type="nucleotide sequence ID" value="NZ_AP025730.1"/>
</dbReference>
<keyword evidence="1" id="KW-1133">Transmembrane helix</keyword>
<protein>
    <recommendedName>
        <fullName evidence="2">LiaF transmembrane domain-containing protein</fullName>
    </recommendedName>
</protein>
<evidence type="ECO:0000313" key="3">
    <source>
        <dbReference type="EMBL" id="BDI05784.1"/>
    </source>
</evidence>
<evidence type="ECO:0000313" key="4">
    <source>
        <dbReference type="Proteomes" id="UP001057498"/>
    </source>
</evidence>
<reference evidence="3" key="1">
    <citation type="submission" date="2022-04" db="EMBL/GenBank/DDBJ databases">
        <title>Whole genome sequence of Sphaerotilus sp. FB-5.</title>
        <authorList>
            <person name="Takeda M."/>
            <person name="Narihara S."/>
            <person name="Akimoto M."/>
            <person name="Akimoto R."/>
            <person name="Nishiyashiki S."/>
            <person name="Murakami T."/>
        </authorList>
    </citation>
    <scope>NUCLEOTIDE SEQUENCE</scope>
    <source>
        <strain evidence="3">FB-5</strain>
    </source>
</reference>
<proteinExistence type="predicted"/>
<name>A0ABM7YMW0_9BURK</name>
<evidence type="ECO:0000259" key="2">
    <source>
        <dbReference type="Pfam" id="PF22570"/>
    </source>
</evidence>
<dbReference type="Pfam" id="PF22570">
    <property type="entry name" value="LiaF-TM"/>
    <property type="match status" value="1"/>
</dbReference>
<gene>
    <name evidence="3" type="ORF">CATMQ487_27540</name>
</gene>
<dbReference type="Proteomes" id="UP001057498">
    <property type="component" value="Chromosome"/>
</dbReference>
<keyword evidence="4" id="KW-1185">Reference proteome</keyword>
<keyword evidence="1" id="KW-0472">Membrane</keyword>
<accession>A0ABM7YMW0</accession>
<sequence>MHTTTASLAPATRPIARQATLGIAAIGIGLLALADNLQLTDLRLLHTFWPMALVLLGLGKLFGSRHGGLRIGGPALVIVGSLLTAGHLGMLPALHLRQWWPLLPIGAGVLLLLRTWRPQR</sequence>
<feature type="transmembrane region" description="Helical" evidence="1">
    <location>
        <begin position="99"/>
        <end position="116"/>
    </location>
</feature>
<keyword evidence="1" id="KW-0812">Transmembrane</keyword>
<dbReference type="InterPro" id="IPR054331">
    <property type="entry name" value="LiaF_TM"/>
</dbReference>
<feature type="transmembrane region" description="Helical" evidence="1">
    <location>
        <begin position="44"/>
        <end position="63"/>
    </location>
</feature>
<dbReference type="EMBL" id="AP025730">
    <property type="protein sequence ID" value="BDI05784.1"/>
    <property type="molecule type" value="Genomic_DNA"/>
</dbReference>